<gene>
    <name evidence="2" type="ORF">T03_10726</name>
</gene>
<feature type="transmembrane region" description="Helical" evidence="1">
    <location>
        <begin position="12"/>
        <end position="32"/>
    </location>
</feature>
<sequence>MITLNTTSNENFARSPATAGFILAWGLCCSALRRKFARVVSFRSRRP</sequence>
<keyword evidence="3" id="KW-1185">Reference proteome</keyword>
<evidence type="ECO:0000256" key="1">
    <source>
        <dbReference type="SAM" id="Phobius"/>
    </source>
</evidence>
<dbReference type="AlphaFoldDB" id="A0A0V0YSB1"/>
<keyword evidence="1" id="KW-0812">Transmembrane</keyword>
<evidence type="ECO:0000313" key="3">
    <source>
        <dbReference type="Proteomes" id="UP000054653"/>
    </source>
</evidence>
<keyword evidence="1" id="KW-0472">Membrane</keyword>
<dbReference type="EMBL" id="JYDI01006923">
    <property type="protein sequence ID" value="KRY03024.1"/>
    <property type="molecule type" value="Genomic_DNA"/>
</dbReference>
<keyword evidence="1" id="KW-1133">Transmembrane helix</keyword>
<accession>A0A0V0YSB1</accession>
<comment type="caution">
    <text evidence="2">The sequence shown here is derived from an EMBL/GenBank/DDBJ whole genome shotgun (WGS) entry which is preliminary data.</text>
</comment>
<proteinExistence type="predicted"/>
<evidence type="ECO:0000313" key="2">
    <source>
        <dbReference type="EMBL" id="KRY03024.1"/>
    </source>
</evidence>
<dbReference type="Proteomes" id="UP000054653">
    <property type="component" value="Unassembled WGS sequence"/>
</dbReference>
<reference evidence="2 3" key="1">
    <citation type="submission" date="2015-01" db="EMBL/GenBank/DDBJ databases">
        <title>Evolution of Trichinella species and genotypes.</title>
        <authorList>
            <person name="Korhonen P.K."/>
            <person name="Edoardo P."/>
            <person name="Giuseppe L.R."/>
            <person name="Gasser R.B."/>
        </authorList>
    </citation>
    <scope>NUCLEOTIDE SEQUENCE [LARGE SCALE GENOMIC DNA]</scope>
    <source>
        <strain evidence="2">ISS120</strain>
    </source>
</reference>
<organism evidence="2 3">
    <name type="scientific">Trichinella britovi</name>
    <name type="common">Parasitic roundworm</name>
    <dbReference type="NCBI Taxonomy" id="45882"/>
    <lineage>
        <taxon>Eukaryota</taxon>
        <taxon>Metazoa</taxon>
        <taxon>Ecdysozoa</taxon>
        <taxon>Nematoda</taxon>
        <taxon>Enoplea</taxon>
        <taxon>Dorylaimia</taxon>
        <taxon>Trichinellida</taxon>
        <taxon>Trichinellidae</taxon>
        <taxon>Trichinella</taxon>
    </lineage>
</organism>
<protein>
    <submittedName>
        <fullName evidence="2">Uncharacterized protein</fullName>
    </submittedName>
</protein>
<name>A0A0V0YSB1_TRIBR</name>